<keyword evidence="9 18" id="KW-0479">Metal-binding</keyword>
<keyword evidence="8" id="KW-0819">tRNA processing</keyword>
<dbReference type="PROSITE" id="PS51918">
    <property type="entry name" value="RADICAL_SAM"/>
    <property type="match status" value="1"/>
</dbReference>
<dbReference type="InterPro" id="IPR034687">
    <property type="entry name" value="ELP3-like"/>
</dbReference>
<evidence type="ECO:0000256" key="16">
    <source>
        <dbReference type="ARBA" id="ARBA00056275"/>
    </source>
</evidence>
<dbReference type="InterPro" id="IPR058240">
    <property type="entry name" value="rSAM_sf"/>
</dbReference>
<gene>
    <name evidence="21" type="ordered locus">TSIB_1807</name>
</gene>
<comment type="function">
    <text evidence="16">tRNA uridine(34) acetyltransferase, which mediates formation of carboxymethyluridine in the wobble base at position 34 in tRNAs. The proposed mechanism is the following: (i) recruits S-adenosyl-L-methionine and cleaves it to generate a 5'-deoxyadenosine radical (5'-dA) in the radical S-adenosyl-L-methionine (rSAM) region, (ii) hydrolyzes acetyl-CoA in the N-acetyltransferase domain and (iii) an acetyl radical is formed by the products of the two domains and (iv) is transferred onto the C5 position of uridine(34) in the bound tRNA molecule. Does not show protein lysine acetyltransferase activity.</text>
</comment>
<dbReference type="STRING" id="604354.TSIB_1807"/>
<comment type="cofactor">
    <cofactor evidence="18">
        <name>[4Fe-4S] cluster</name>
        <dbReference type="ChEBI" id="CHEBI:49883"/>
    </cofactor>
    <text evidence="18">Binds 1 [4Fe-4S] cluster. The cluster is coordinated with 3 cysteines and an exchangeable S-adenosyl-L-methionine.</text>
</comment>
<dbReference type="InterPro" id="IPR039661">
    <property type="entry name" value="ELP3"/>
</dbReference>
<reference evidence="21 22" key="1">
    <citation type="journal article" date="2009" name="Appl. Environ. Microbiol.">
        <title>Metabolic versatility and indigenous origin of the archaeon Thermococcus sibiricus, isolated from a siberian oil reservoir, as revealed by genome analysis.</title>
        <authorList>
            <person name="Mardanov A.V."/>
            <person name="Ravin N.V."/>
            <person name="Svetlitchnyi V.A."/>
            <person name="Beletsky A.V."/>
            <person name="Miroshnichenko M.L."/>
            <person name="Bonch-Osmolovskaya E.A."/>
            <person name="Skryabin K.G."/>
        </authorList>
    </citation>
    <scope>NUCLEOTIDE SEQUENCE [LARGE SCALE GENOMIC DNA]</scope>
    <source>
        <strain evidence="22">DSM 12597 / MM 739</strain>
    </source>
</reference>
<evidence type="ECO:0000256" key="17">
    <source>
        <dbReference type="ARBA" id="ARBA00076679"/>
    </source>
</evidence>
<dbReference type="Pfam" id="PF23613">
    <property type="entry name" value="ELP3_N"/>
    <property type="match status" value="1"/>
</dbReference>
<evidence type="ECO:0000256" key="13">
    <source>
        <dbReference type="ARBA" id="ARBA00023315"/>
    </source>
</evidence>
<evidence type="ECO:0000256" key="4">
    <source>
        <dbReference type="ARBA" id="ARBA00022485"/>
    </source>
</evidence>
<dbReference type="InterPro" id="IPR016181">
    <property type="entry name" value="Acyl_CoA_acyltransferase"/>
</dbReference>
<dbReference type="InterPro" id="IPR007197">
    <property type="entry name" value="rSAM"/>
</dbReference>
<dbReference type="GO" id="GO:0051539">
    <property type="term" value="F:4 iron, 4 sulfur cluster binding"/>
    <property type="evidence" value="ECO:0007669"/>
    <property type="project" value="UniProtKB-KW"/>
</dbReference>
<keyword evidence="6 21" id="KW-0808">Transferase</keyword>
<protein>
    <recommendedName>
        <fullName evidence="3">tRNA uridine(34) acetyltransferase</fullName>
        <ecNumber evidence="14">2.3.1.311</ecNumber>
    </recommendedName>
    <alternativeName>
        <fullName evidence="17">Elongator complex protein 3 homolog</fullName>
    </alternativeName>
</protein>
<evidence type="ECO:0000256" key="5">
    <source>
        <dbReference type="ARBA" id="ARBA00022555"/>
    </source>
</evidence>
<dbReference type="Gene3D" id="3.20.20.70">
    <property type="entry name" value="Aldolase class I"/>
    <property type="match status" value="1"/>
</dbReference>
<dbReference type="GO" id="GO:0005737">
    <property type="term" value="C:cytoplasm"/>
    <property type="evidence" value="ECO:0007669"/>
    <property type="project" value="TreeGrafter"/>
</dbReference>
<dbReference type="SMART" id="SM00729">
    <property type="entry name" value="Elp3"/>
    <property type="match status" value="1"/>
</dbReference>
<dbReference type="SFLD" id="SFLDF00344">
    <property type="entry name" value="ELP3-like"/>
    <property type="match status" value="1"/>
</dbReference>
<keyword evidence="7" id="KW-0949">S-adenosyl-L-methionine</keyword>
<keyword evidence="5" id="KW-0820">tRNA-binding</keyword>
<evidence type="ECO:0000259" key="20">
    <source>
        <dbReference type="PROSITE" id="PS51918"/>
    </source>
</evidence>
<evidence type="ECO:0000256" key="8">
    <source>
        <dbReference type="ARBA" id="ARBA00022694"/>
    </source>
</evidence>
<dbReference type="eggNOG" id="arCOG01361">
    <property type="taxonomic scope" value="Archaea"/>
</dbReference>
<keyword evidence="13" id="KW-0012">Acyltransferase</keyword>
<evidence type="ECO:0000259" key="19">
    <source>
        <dbReference type="PROSITE" id="PS51186"/>
    </source>
</evidence>
<dbReference type="InterPro" id="IPR013785">
    <property type="entry name" value="Aldolase_TIM"/>
</dbReference>
<dbReference type="GO" id="GO:0046872">
    <property type="term" value="F:metal ion binding"/>
    <property type="evidence" value="ECO:0007669"/>
    <property type="project" value="UniProtKB-KW"/>
</dbReference>
<comment type="similarity">
    <text evidence="2">Belongs to the ELP3 family.</text>
</comment>
<keyword evidence="22" id="KW-1185">Reference proteome</keyword>
<dbReference type="HOGENOM" id="CLU_025983_2_1_2"/>
<feature type="domain" description="Radical SAM core" evidence="20">
    <location>
        <begin position="76"/>
        <end position="385"/>
    </location>
</feature>
<evidence type="ECO:0000256" key="3">
    <source>
        <dbReference type="ARBA" id="ARBA00018747"/>
    </source>
</evidence>
<evidence type="ECO:0000256" key="11">
    <source>
        <dbReference type="ARBA" id="ARBA00023004"/>
    </source>
</evidence>
<evidence type="ECO:0000256" key="12">
    <source>
        <dbReference type="ARBA" id="ARBA00023014"/>
    </source>
</evidence>
<keyword evidence="12 18" id="KW-0411">Iron-sulfur</keyword>
<dbReference type="AlphaFoldDB" id="C6A5G3"/>
<keyword evidence="10" id="KW-0694">RNA-binding</keyword>
<dbReference type="PROSITE" id="PS51186">
    <property type="entry name" value="GNAT"/>
    <property type="match status" value="1"/>
</dbReference>
<feature type="binding site" evidence="18">
    <location>
        <position position="93"/>
    </location>
    <ligand>
        <name>[4Fe-4S] cluster</name>
        <dbReference type="ChEBI" id="CHEBI:49883"/>
        <note>4Fe-4S-S-AdoMet</note>
    </ligand>
</feature>
<evidence type="ECO:0000256" key="6">
    <source>
        <dbReference type="ARBA" id="ARBA00022679"/>
    </source>
</evidence>
<comment type="pathway">
    <text evidence="1">tRNA modification.</text>
</comment>
<dbReference type="InterPro" id="IPR006638">
    <property type="entry name" value="Elp3/MiaA/NifB-like_rSAM"/>
</dbReference>
<feature type="domain" description="N-acetyltransferase" evidence="19">
    <location>
        <begin position="420"/>
        <end position="588"/>
    </location>
</feature>
<dbReference type="InterPro" id="IPR032432">
    <property type="entry name" value="Radical_SAM_C"/>
</dbReference>
<dbReference type="EMBL" id="CP001463">
    <property type="protein sequence ID" value="ACS90858.1"/>
    <property type="molecule type" value="Genomic_DNA"/>
</dbReference>
<dbReference type="CDD" id="cd01335">
    <property type="entry name" value="Radical_SAM"/>
    <property type="match status" value="1"/>
</dbReference>
<dbReference type="InterPro" id="IPR000182">
    <property type="entry name" value="GNAT_dom"/>
</dbReference>
<keyword evidence="4" id="KW-0004">4Fe-4S</keyword>
<evidence type="ECO:0000256" key="1">
    <source>
        <dbReference type="ARBA" id="ARBA00005217"/>
    </source>
</evidence>
<evidence type="ECO:0000256" key="10">
    <source>
        <dbReference type="ARBA" id="ARBA00022884"/>
    </source>
</evidence>
<dbReference type="NCBIfam" id="TIGR01211">
    <property type="entry name" value="ELP3"/>
    <property type="match status" value="1"/>
</dbReference>
<evidence type="ECO:0000313" key="21">
    <source>
        <dbReference type="EMBL" id="ACS90858.1"/>
    </source>
</evidence>
<name>C6A5G3_THESM</name>
<keyword evidence="11 18" id="KW-0408">Iron</keyword>
<dbReference type="Proteomes" id="UP000009079">
    <property type="component" value="Chromosome"/>
</dbReference>
<dbReference type="EC" id="2.3.1.311" evidence="14"/>
<dbReference type="PIRSF" id="PIRSF005669">
    <property type="entry name" value="Hist_AcTrfase_ELP3"/>
    <property type="match status" value="1"/>
</dbReference>
<dbReference type="FunFam" id="3.20.20.70:FF:000388">
    <property type="entry name" value="Histone acetyltransferase Elp3 homolog"/>
    <property type="match status" value="1"/>
</dbReference>
<dbReference type="SUPFAM" id="SSF102114">
    <property type="entry name" value="Radical SAM enzymes"/>
    <property type="match status" value="1"/>
</dbReference>
<dbReference type="PANTHER" id="PTHR11135">
    <property type="entry name" value="HISTONE ACETYLTRANSFERASE-RELATED"/>
    <property type="match status" value="1"/>
</dbReference>
<dbReference type="Gene3D" id="3.40.630.30">
    <property type="match status" value="1"/>
</dbReference>
<proteinExistence type="inferred from homology"/>
<evidence type="ECO:0000256" key="15">
    <source>
        <dbReference type="ARBA" id="ARBA00047372"/>
    </source>
</evidence>
<evidence type="ECO:0000256" key="9">
    <source>
        <dbReference type="ARBA" id="ARBA00022723"/>
    </source>
</evidence>
<evidence type="ECO:0000256" key="7">
    <source>
        <dbReference type="ARBA" id="ARBA00022691"/>
    </source>
</evidence>
<dbReference type="GO" id="GO:0002926">
    <property type="term" value="P:tRNA wobble base 5-methoxycarbonylmethyl-2-thiouridinylation"/>
    <property type="evidence" value="ECO:0007669"/>
    <property type="project" value="TreeGrafter"/>
</dbReference>
<dbReference type="SUPFAM" id="SSF55729">
    <property type="entry name" value="Acyl-CoA N-acyltransferases (Nat)"/>
    <property type="match status" value="1"/>
</dbReference>
<dbReference type="Pfam" id="PF04055">
    <property type="entry name" value="Radical_SAM"/>
    <property type="match status" value="1"/>
</dbReference>
<dbReference type="SFLD" id="SFLDG01086">
    <property type="entry name" value="elongater_protein-like"/>
    <property type="match status" value="1"/>
</dbReference>
<evidence type="ECO:0000313" key="22">
    <source>
        <dbReference type="Proteomes" id="UP000009079"/>
    </source>
</evidence>
<dbReference type="PANTHER" id="PTHR11135:SF7">
    <property type="entry name" value="TRNA URIDINE(34) ACETYLTRANSFERASE"/>
    <property type="match status" value="1"/>
</dbReference>
<organism evidence="21 22">
    <name type="scientific">Thermococcus sibiricus (strain DSM 12597 / MM 739)</name>
    <dbReference type="NCBI Taxonomy" id="604354"/>
    <lineage>
        <taxon>Archaea</taxon>
        <taxon>Methanobacteriati</taxon>
        <taxon>Methanobacteriota</taxon>
        <taxon>Thermococci</taxon>
        <taxon>Thermococcales</taxon>
        <taxon>Thermococcaceae</taxon>
        <taxon>Thermococcus</taxon>
    </lineage>
</organism>
<dbReference type="GO" id="GO:0000049">
    <property type="term" value="F:tRNA binding"/>
    <property type="evidence" value="ECO:0007669"/>
    <property type="project" value="UniProtKB-KW"/>
</dbReference>
<accession>C6A5G3</accession>
<evidence type="ECO:0000256" key="2">
    <source>
        <dbReference type="ARBA" id="ARBA00005494"/>
    </source>
</evidence>
<sequence>MNVMRMEEKYRKACEEIAKVIISGEIKDKDQLNRFKVKIARKYHLSKLPTNSDILRVMRKDQREKFKEFLKKKPTRTISGVAVVAMMTKPFPCPHGRCIYCPGGPSEGSPQSYTGKEPSALRALQNVYHPYLIMMNRLKQLYDIGHDIDKVEVIIQGGTFPAVDLDYQEWFIKEAFKAMNDFSHFKDIENLEEKIRNAVLFGDIDKDPLFKAAWERTHKKPYYYLEEEQRKNEKAKVRMVGLTIETRPDWAMEKQIDRMLKLGTTRVELGVQTVFNFIYERVKRGHTVEDTLRATQLLKDAGLKINYHMMPGLPGSNFERDLKAFQIIFEDERFRPDMLKVYPTLVTKDTILYRWYKEGKYRPYTTEEAVELLVEVYKMLPKWVRVMRIQRDIPVQLVEAGVKHSNLGQLVFNELVRRGIRPREIRFREVGHQMQKFGIEPEVEHIKLLREDYEASEGHEIFLSFEDVKNDILIGFIRLRIPSEKAHRKEINCCPSAIVRELHVYGPLVPIGGKPKYEWQHRGYGRELLAEAERIAFEEFDRKKMLIISGVGVREYYRKFGYRKDGPYVSKRLDKNGHANFVKSQEFDGHLNT</sequence>
<feature type="binding site" evidence="18">
    <location>
        <position position="98"/>
    </location>
    <ligand>
        <name>[4Fe-4S] cluster</name>
        <dbReference type="ChEBI" id="CHEBI:49883"/>
        <note>4Fe-4S-S-AdoMet</note>
    </ligand>
</feature>
<dbReference type="SFLD" id="SFLDS00029">
    <property type="entry name" value="Radical_SAM"/>
    <property type="match status" value="1"/>
</dbReference>
<comment type="catalytic activity">
    <reaction evidence="15">
        <text>uridine(34) in tRNA + acetyl-CoA + S-adenosyl-L-methionine + H2O = 5-(carboxymethyl)uridine(34) in tRNA + 5'-deoxyadenosine + L-methionine + CoA + 2 H(+)</text>
        <dbReference type="Rhea" id="RHEA:61020"/>
        <dbReference type="Rhea" id="RHEA-COMP:10407"/>
        <dbReference type="Rhea" id="RHEA-COMP:11727"/>
        <dbReference type="ChEBI" id="CHEBI:15377"/>
        <dbReference type="ChEBI" id="CHEBI:15378"/>
        <dbReference type="ChEBI" id="CHEBI:17319"/>
        <dbReference type="ChEBI" id="CHEBI:57287"/>
        <dbReference type="ChEBI" id="CHEBI:57288"/>
        <dbReference type="ChEBI" id="CHEBI:57844"/>
        <dbReference type="ChEBI" id="CHEBI:59789"/>
        <dbReference type="ChEBI" id="CHEBI:65315"/>
        <dbReference type="ChEBI" id="CHEBI:74882"/>
        <dbReference type="EC" id="2.3.1.311"/>
    </reaction>
    <physiologicalReaction direction="left-to-right" evidence="15">
        <dbReference type="Rhea" id="RHEA:61021"/>
    </physiologicalReaction>
</comment>
<evidence type="ECO:0000256" key="14">
    <source>
        <dbReference type="ARBA" id="ARBA00044771"/>
    </source>
</evidence>
<dbReference type="GO" id="GO:0106261">
    <property type="term" value="F:tRNA uridine(34) acetyltransferase activity"/>
    <property type="evidence" value="ECO:0007669"/>
    <property type="project" value="UniProtKB-EC"/>
</dbReference>
<evidence type="ECO:0000256" key="18">
    <source>
        <dbReference type="PIRSR" id="PIRSR005669-1"/>
    </source>
</evidence>
<feature type="binding site" evidence="18">
    <location>
        <position position="101"/>
    </location>
    <ligand>
        <name>[4Fe-4S] cluster</name>
        <dbReference type="ChEBI" id="CHEBI:49883"/>
        <note>4Fe-4S-S-AdoMet</note>
    </ligand>
</feature>
<dbReference type="InterPro" id="IPR056591">
    <property type="entry name" value="ELP3-like_N"/>
</dbReference>
<dbReference type="KEGG" id="tsi:TSIB_1807"/>
<dbReference type="Pfam" id="PF16199">
    <property type="entry name" value="Radical_SAM_C"/>
    <property type="match status" value="1"/>
</dbReference>
<dbReference type="FunFam" id="3.40.630.30:FF:000211">
    <property type="entry name" value="Histone acetyltransferase Elp3 homolog"/>
    <property type="match status" value="1"/>
</dbReference>